<evidence type="ECO:0000313" key="3">
    <source>
        <dbReference type="EMBL" id="GIL41171.1"/>
    </source>
</evidence>
<comment type="similarity">
    <text evidence="1">Belongs to the short-chain dehydrogenases/reductases (SDR) family.</text>
</comment>
<dbReference type="PANTHER" id="PTHR43639">
    <property type="entry name" value="OXIDOREDUCTASE, SHORT-CHAIN DEHYDROGENASE/REDUCTASE FAMILY (AFU_ORTHOLOGUE AFUA_5G02870)"/>
    <property type="match status" value="1"/>
</dbReference>
<sequence length="253" mass="27706">MNHANYPSLSGKRVVVTGGGSGIGAAIVEAFARQDAQVFFLDVAEEDSRALVERLAQMPTPPVFYRCDLTDLDAARACLDAIIEQHGSVDVLVNNAANDDRHRVDEVTPSYWDERIAVNLKHYFFCAQTVAPGMRANSGGAIINLGSVSWHLALPDLAIYQTAKAGIEGMTRALARDLGEDKIRVTCVVPGGVRTPRQTLLWHNPAEEARMLAQQCLKERVEPSHVASMILFLASDDGRMCTGHEYFVDAGWR</sequence>
<reference evidence="3" key="1">
    <citation type="submission" date="2021-02" db="EMBL/GenBank/DDBJ databases">
        <title>Genome sequence of Rhodospirillales sp. strain TMPK1 isolated from soil.</title>
        <authorList>
            <person name="Nakai R."/>
            <person name="Kusada H."/>
            <person name="Tamaki H."/>
        </authorList>
    </citation>
    <scope>NUCLEOTIDE SEQUENCE</scope>
    <source>
        <strain evidence="3">TMPK1</strain>
    </source>
</reference>
<dbReference type="InterPro" id="IPR036291">
    <property type="entry name" value="NAD(P)-bd_dom_sf"/>
</dbReference>
<dbReference type="RefSeq" id="WP_420244546.1">
    <property type="nucleotide sequence ID" value="NZ_BOPV01000001.1"/>
</dbReference>
<evidence type="ECO:0000256" key="1">
    <source>
        <dbReference type="ARBA" id="ARBA00006484"/>
    </source>
</evidence>
<protein>
    <submittedName>
        <fullName evidence="3">D-xylose 1-dehydrogenase</fullName>
    </submittedName>
</protein>
<dbReference type="Gene3D" id="3.40.50.720">
    <property type="entry name" value="NAD(P)-binding Rossmann-like Domain"/>
    <property type="match status" value="1"/>
</dbReference>
<keyword evidence="4" id="KW-1185">Reference proteome</keyword>
<dbReference type="EMBL" id="BOPV01000001">
    <property type="protein sequence ID" value="GIL41171.1"/>
    <property type="molecule type" value="Genomic_DNA"/>
</dbReference>
<evidence type="ECO:0000313" key="4">
    <source>
        <dbReference type="Proteomes" id="UP000681075"/>
    </source>
</evidence>
<dbReference type="GO" id="GO:0016491">
    <property type="term" value="F:oxidoreductase activity"/>
    <property type="evidence" value="ECO:0007669"/>
    <property type="project" value="UniProtKB-KW"/>
</dbReference>
<dbReference type="PRINTS" id="PR00081">
    <property type="entry name" value="GDHRDH"/>
</dbReference>
<accession>A0A8S8XGQ2</accession>
<organism evidence="3 4">
    <name type="scientific">Roseiterribacter gracilis</name>
    <dbReference type="NCBI Taxonomy" id="2812848"/>
    <lineage>
        <taxon>Bacteria</taxon>
        <taxon>Pseudomonadati</taxon>
        <taxon>Pseudomonadota</taxon>
        <taxon>Alphaproteobacteria</taxon>
        <taxon>Rhodospirillales</taxon>
        <taxon>Roseiterribacteraceae</taxon>
        <taxon>Roseiterribacter</taxon>
    </lineage>
</organism>
<dbReference type="FunFam" id="3.40.50.720:FF:000084">
    <property type="entry name" value="Short-chain dehydrogenase reductase"/>
    <property type="match status" value="1"/>
</dbReference>
<dbReference type="SUPFAM" id="SSF51735">
    <property type="entry name" value="NAD(P)-binding Rossmann-fold domains"/>
    <property type="match status" value="1"/>
</dbReference>
<evidence type="ECO:0000256" key="2">
    <source>
        <dbReference type="ARBA" id="ARBA00023002"/>
    </source>
</evidence>
<keyword evidence="2" id="KW-0560">Oxidoreductase</keyword>
<dbReference type="PANTHER" id="PTHR43639:SF1">
    <property type="entry name" value="SHORT-CHAIN DEHYDROGENASE_REDUCTASE FAMILY PROTEIN"/>
    <property type="match status" value="1"/>
</dbReference>
<dbReference type="CDD" id="cd05233">
    <property type="entry name" value="SDR_c"/>
    <property type="match status" value="1"/>
</dbReference>
<dbReference type="InterPro" id="IPR002347">
    <property type="entry name" value="SDR_fam"/>
</dbReference>
<proteinExistence type="inferred from homology"/>
<dbReference type="Pfam" id="PF13561">
    <property type="entry name" value="adh_short_C2"/>
    <property type="match status" value="1"/>
</dbReference>
<gene>
    <name evidence="3" type="primary">xylB</name>
    <name evidence="3" type="ORF">TMPK1_34080</name>
</gene>
<dbReference type="Proteomes" id="UP000681075">
    <property type="component" value="Unassembled WGS sequence"/>
</dbReference>
<dbReference type="AlphaFoldDB" id="A0A8S8XGQ2"/>
<name>A0A8S8XGQ2_9PROT</name>
<comment type="caution">
    <text evidence="3">The sequence shown here is derived from an EMBL/GenBank/DDBJ whole genome shotgun (WGS) entry which is preliminary data.</text>
</comment>
<dbReference type="PRINTS" id="PR00080">
    <property type="entry name" value="SDRFAMILY"/>
</dbReference>